<keyword evidence="2 5" id="KW-0812">Transmembrane</keyword>
<comment type="caution">
    <text evidence="6">The sequence shown here is derived from an EMBL/GenBank/DDBJ whole genome shotgun (WGS) entry which is preliminary data.</text>
</comment>
<evidence type="ECO:0000256" key="1">
    <source>
        <dbReference type="ARBA" id="ARBA00004127"/>
    </source>
</evidence>
<dbReference type="GO" id="GO:0012505">
    <property type="term" value="C:endomembrane system"/>
    <property type="evidence" value="ECO:0007669"/>
    <property type="project" value="UniProtKB-SubCell"/>
</dbReference>
<dbReference type="AlphaFoldDB" id="A0A1F5PJR1"/>
<sequence length="165" mass="17511">MPGKNFVLYVRNFIFGAEDSLVSTVGLLSGVAIGGVAKVDILLTGMVLIFVEAFSMAVGSFLTEYSAEEYVNRAKVSISNPFAGGVVMFFSYLFTGLIPLWPYVVFDINPAFWVSIASSVVGLSLLGVVSARVLRIPLLGSALRMTLIGAVAIAVGALIGQIFKH</sequence>
<evidence type="ECO:0000256" key="3">
    <source>
        <dbReference type="ARBA" id="ARBA00022989"/>
    </source>
</evidence>
<protein>
    <recommendedName>
        <fullName evidence="8">VIT family protein</fullName>
    </recommendedName>
</protein>
<dbReference type="Pfam" id="PF01988">
    <property type="entry name" value="VIT1"/>
    <property type="match status" value="2"/>
</dbReference>
<organism evidence="6 7">
    <name type="scientific">Candidatus Doudnabacteria bacterium RIFCSPHIGHO2_12_FULL_48_16</name>
    <dbReference type="NCBI Taxonomy" id="1817838"/>
    <lineage>
        <taxon>Bacteria</taxon>
        <taxon>Candidatus Doudnaibacteriota</taxon>
    </lineage>
</organism>
<dbReference type="EMBL" id="MFEY01000007">
    <property type="protein sequence ID" value="OGE90131.1"/>
    <property type="molecule type" value="Genomic_DNA"/>
</dbReference>
<feature type="transmembrane region" description="Helical" evidence="5">
    <location>
        <begin position="41"/>
        <end position="62"/>
    </location>
</feature>
<evidence type="ECO:0000256" key="4">
    <source>
        <dbReference type="ARBA" id="ARBA00023136"/>
    </source>
</evidence>
<dbReference type="GO" id="GO:0030026">
    <property type="term" value="P:intracellular manganese ion homeostasis"/>
    <property type="evidence" value="ECO:0007669"/>
    <property type="project" value="InterPro"/>
</dbReference>
<name>A0A1F5PJR1_9BACT</name>
<evidence type="ECO:0000256" key="5">
    <source>
        <dbReference type="SAM" id="Phobius"/>
    </source>
</evidence>
<dbReference type="PANTHER" id="PTHR31851">
    <property type="entry name" value="FE(2+)/MN(2+) TRANSPORTER PCL1"/>
    <property type="match status" value="1"/>
</dbReference>
<dbReference type="InterPro" id="IPR008217">
    <property type="entry name" value="Ccc1_fam"/>
</dbReference>
<feature type="transmembrane region" description="Helical" evidence="5">
    <location>
        <begin position="12"/>
        <end position="35"/>
    </location>
</feature>
<evidence type="ECO:0000313" key="6">
    <source>
        <dbReference type="EMBL" id="OGE90131.1"/>
    </source>
</evidence>
<proteinExistence type="predicted"/>
<dbReference type="GO" id="GO:0005384">
    <property type="term" value="F:manganese ion transmembrane transporter activity"/>
    <property type="evidence" value="ECO:0007669"/>
    <property type="project" value="InterPro"/>
</dbReference>
<keyword evidence="4 5" id="KW-0472">Membrane</keyword>
<accession>A0A1F5PJR1</accession>
<reference evidence="6 7" key="1">
    <citation type="journal article" date="2016" name="Nat. Commun.">
        <title>Thousands of microbial genomes shed light on interconnected biogeochemical processes in an aquifer system.</title>
        <authorList>
            <person name="Anantharaman K."/>
            <person name="Brown C.T."/>
            <person name="Hug L.A."/>
            <person name="Sharon I."/>
            <person name="Castelle C.J."/>
            <person name="Probst A.J."/>
            <person name="Thomas B.C."/>
            <person name="Singh A."/>
            <person name="Wilkins M.J."/>
            <person name="Karaoz U."/>
            <person name="Brodie E.L."/>
            <person name="Williams K.H."/>
            <person name="Hubbard S.S."/>
            <person name="Banfield J.F."/>
        </authorList>
    </citation>
    <scope>NUCLEOTIDE SEQUENCE [LARGE SCALE GENOMIC DNA]</scope>
</reference>
<feature type="transmembrane region" description="Helical" evidence="5">
    <location>
        <begin position="110"/>
        <end position="130"/>
    </location>
</feature>
<gene>
    <name evidence="6" type="ORF">A3E29_03420</name>
</gene>
<dbReference type="Proteomes" id="UP000177682">
    <property type="component" value="Unassembled WGS sequence"/>
</dbReference>
<evidence type="ECO:0000256" key="2">
    <source>
        <dbReference type="ARBA" id="ARBA00022692"/>
    </source>
</evidence>
<feature type="transmembrane region" description="Helical" evidence="5">
    <location>
        <begin position="142"/>
        <end position="163"/>
    </location>
</feature>
<feature type="transmembrane region" description="Helical" evidence="5">
    <location>
        <begin position="82"/>
        <end position="104"/>
    </location>
</feature>
<evidence type="ECO:0008006" key="8">
    <source>
        <dbReference type="Google" id="ProtNLM"/>
    </source>
</evidence>
<comment type="subcellular location">
    <subcellularLocation>
        <location evidence="1">Endomembrane system</location>
        <topology evidence="1">Multi-pass membrane protein</topology>
    </subcellularLocation>
</comment>
<keyword evidence="3 5" id="KW-1133">Transmembrane helix</keyword>
<evidence type="ECO:0000313" key="7">
    <source>
        <dbReference type="Proteomes" id="UP000177682"/>
    </source>
</evidence>